<evidence type="ECO:0000256" key="1">
    <source>
        <dbReference type="ARBA" id="ARBA00004651"/>
    </source>
</evidence>
<dbReference type="GO" id="GO:0005886">
    <property type="term" value="C:plasma membrane"/>
    <property type="evidence" value="ECO:0007669"/>
    <property type="project" value="UniProtKB-SubCell"/>
</dbReference>
<evidence type="ECO:0000313" key="14">
    <source>
        <dbReference type="EMBL" id="HBP31037.1"/>
    </source>
</evidence>
<dbReference type="CDD" id="cd12830">
    <property type="entry name" value="MtCorA-like"/>
    <property type="match status" value="1"/>
</dbReference>
<evidence type="ECO:0000256" key="8">
    <source>
        <dbReference type="ARBA" id="ARBA00023065"/>
    </source>
</evidence>
<dbReference type="InterPro" id="IPR002523">
    <property type="entry name" value="MgTranspt_CorA/ZnTranspt_ZntB"/>
</dbReference>
<evidence type="ECO:0000256" key="4">
    <source>
        <dbReference type="ARBA" id="ARBA00022475"/>
    </source>
</evidence>
<feature type="compositionally biased region" description="Polar residues" evidence="12">
    <location>
        <begin position="28"/>
        <end position="53"/>
    </location>
</feature>
<keyword evidence="8" id="KW-0406">Ion transport</keyword>
<keyword evidence="3" id="KW-0813">Transport</keyword>
<reference evidence="14 15" key="1">
    <citation type="journal article" date="2018" name="Nat. Biotechnol.">
        <title>A standardized bacterial taxonomy based on genome phylogeny substantially revises the tree of life.</title>
        <authorList>
            <person name="Parks D.H."/>
            <person name="Chuvochina M."/>
            <person name="Waite D.W."/>
            <person name="Rinke C."/>
            <person name="Skarshewski A."/>
            <person name="Chaumeil P.A."/>
            <person name="Hugenholtz P."/>
        </authorList>
    </citation>
    <scope>NUCLEOTIDE SEQUENCE [LARGE SCALE GENOMIC DNA]</scope>
    <source>
        <strain evidence="14">UBA10707</strain>
    </source>
</reference>
<keyword evidence="9 13" id="KW-0472">Membrane</keyword>
<comment type="catalytic activity">
    <reaction evidence="10">
        <text>Mg(2+)(in) = Mg(2+)(out)</text>
        <dbReference type="Rhea" id="RHEA:29827"/>
        <dbReference type="ChEBI" id="CHEBI:18420"/>
    </reaction>
</comment>
<proteinExistence type="inferred from homology"/>
<evidence type="ECO:0000256" key="13">
    <source>
        <dbReference type="SAM" id="Phobius"/>
    </source>
</evidence>
<feature type="region of interest" description="Disordered" evidence="12">
    <location>
        <begin position="73"/>
        <end position="97"/>
    </location>
</feature>
<feature type="compositionally biased region" description="Basic and acidic residues" evidence="12">
    <location>
        <begin position="1"/>
        <end position="14"/>
    </location>
</feature>
<accession>A0A356LJ87</accession>
<protein>
    <submittedName>
        <fullName evidence="14">Magnesium transporter</fullName>
    </submittedName>
</protein>
<dbReference type="GO" id="GO:0050897">
    <property type="term" value="F:cobalt ion binding"/>
    <property type="evidence" value="ECO:0007669"/>
    <property type="project" value="TreeGrafter"/>
</dbReference>
<evidence type="ECO:0000256" key="2">
    <source>
        <dbReference type="ARBA" id="ARBA00009765"/>
    </source>
</evidence>
<evidence type="ECO:0000256" key="9">
    <source>
        <dbReference type="ARBA" id="ARBA00023136"/>
    </source>
</evidence>
<dbReference type="SUPFAM" id="SSF143865">
    <property type="entry name" value="CorA soluble domain-like"/>
    <property type="match status" value="1"/>
</dbReference>
<dbReference type="EMBL" id="DOEK01000035">
    <property type="protein sequence ID" value="HBP31037.1"/>
    <property type="molecule type" value="Genomic_DNA"/>
</dbReference>
<dbReference type="AlphaFoldDB" id="A0A356LJ87"/>
<evidence type="ECO:0000256" key="11">
    <source>
        <dbReference type="ARBA" id="ARBA00045497"/>
    </source>
</evidence>
<feature type="region of interest" description="Disordered" evidence="12">
    <location>
        <begin position="1"/>
        <end position="60"/>
    </location>
</feature>
<evidence type="ECO:0000256" key="6">
    <source>
        <dbReference type="ARBA" id="ARBA00022842"/>
    </source>
</evidence>
<dbReference type="SUPFAM" id="SSF144083">
    <property type="entry name" value="Magnesium transport protein CorA, transmembrane region"/>
    <property type="match status" value="1"/>
</dbReference>
<dbReference type="Gene3D" id="1.20.58.340">
    <property type="entry name" value="Magnesium transport protein CorA, transmembrane region"/>
    <property type="match status" value="2"/>
</dbReference>
<dbReference type="GO" id="GO:0000287">
    <property type="term" value="F:magnesium ion binding"/>
    <property type="evidence" value="ECO:0007669"/>
    <property type="project" value="TreeGrafter"/>
</dbReference>
<dbReference type="GO" id="GO:0015095">
    <property type="term" value="F:magnesium ion transmembrane transporter activity"/>
    <property type="evidence" value="ECO:0007669"/>
    <property type="project" value="TreeGrafter"/>
</dbReference>
<keyword evidence="5 13" id="KW-0812">Transmembrane</keyword>
<evidence type="ECO:0000256" key="10">
    <source>
        <dbReference type="ARBA" id="ARBA00034269"/>
    </source>
</evidence>
<feature type="transmembrane region" description="Helical" evidence="13">
    <location>
        <begin position="365"/>
        <end position="384"/>
    </location>
</feature>
<dbReference type="Pfam" id="PF01544">
    <property type="entry name" value="CorA"/>
    <property type="match status" value="1"/>
</dbReference>
<dbReference type="InterPro" id="IPR045863">
    <property type="entry name" value="CorA_TM1_TM2"/>
</dbReference>
<sequence length="422" mass="46145">MEDEKKTDASEKSNESVGPAGPRENVQDQEGATASAGQAGNNTGAQLADNQGNKAGGRAGVVAGDNAATAATAATADASGAPQKKTGATADAKTASVDSSSGVVASVEYVRGQLHAVIAPENISGYKRDADHLLWTGLKDPSDEELRMTCKNLSFSKLATKEIVKRHYRPKVIDYGDYILIVAVTISRENKKIVYGEMQMIFGQSFILTVRRGEAMTNTPLRKRLEGSPELIARGSDFVVAEILDGLADSYLALAGSFEVDVEQLEQKMILHGFRESDVRKLYKMRRDLLRVHTSIAPVIEICTRMSVVNLTFVEQDSQGYYRIVADRVARIDDQMNALRESLAFAFEASQMIAQAHQTDITKKLASWAAILAVPTAIAGIYGMNFTNMPELNWTYGYPLIMLLMFLICGLLFRQFRKTGWL</sequence>
<comment type="caution">
    <text evidence="14">The sequence shown here is derived from an EMBL/GenBank/DDBJ whole genome shotgun (WGS) entry which is preliminary data.</text>
</comment>
<keyword evidence="7 13" id="KW-1133">Transmembrane helix</keyword>
<comment type="similarity">
    <text evidence="2">Belongs to the CorA metal ion transporter (MIT) (TC 1.A.35) family.</text>
</comment>
<dbReference type="PANTHER" id="PTHR46494:SF1">
    <property type="entry name" value="CORA FAMILY METAL ION TRANSPORTER (EUROFUNG)"/>
    <property type="match status" value="1"/>
</dbReference>
<comment type="function">
    <text evidence="11">Mediates influx of magnesium ions. Alternates between open and closed states. Activated by low cytoplasmic Mg(2+) levels. Inactive when cytoplasmic Mg(2+) levels are high.</text>
</comment>
<evidence type="ECO:0000313" key="15">
    <source>
        <dbReference type="Proteomes" id="UP000264036"/>
    </source>
</evidence>
<feature type="transmembrane region" description="Helical" evidence="13">
    <location>
        <begin position="396"/>
        <end position="413"/>
    </location>
</feature>
<organism evidence="14 15">
    <name type="scientific">Advenella kashmirensis</name>
    <dbReference type="NCBI Taxonomy" id="310575"/>
    <lineage>
        <taxon>Bacteria</taxon>
        <taxon>Pseudomonadati</taxon>
        <taxon>Pseudomonadota</taxon>
        <taxon>Betaproteobacteria</taxon>
        <taxon>Burkholderiales</taxon>
        <taxon>Alcaligenaceae</taxon>
    </lineage>
</organism>
<evidence type="ECO:0000256" key="12">
    <source>
        <dbReference type="SAM" id="MobiDB-lite"/>
    </source>
</evidence>
<dbReference type="PANTHER" id="PTHR46494">
    <property type="entry name" value="CORA FAMILY METAL ION TRANSPORTER (EUROFUNG)"/>
    <property type="match status" value="1"/>
</dbReference>
<evidence type="ECO:0000256" key="5">
    <source>
        <dbReference type="ARBA" id="ARBA00022692"/>
    </source>
</evidence>
<keyword evidence="6" id="KW-0460">Magnesium</keyword>
<comment type="subcellular location">
    <subcellularLocation>
        <location evidence="1">Cell membrane</location>
        <topology evidence="1">Multi-pass membrane protein</topology>
    </subcellularLocation>
</comment>
<evidence type="ECO:0000256" key="7">
    <source>
        <dbReference type="ARBA" id="ARBA00022989"/>
    </source>
</evidence>
<dbReference type="GO" id="GO:0015087">
    <property type="term" value="F:cobalt ion transmembrane transporter activity"/>
    <property type="evidence" value="ECO:0007669"/>
    <property type="project" value="TreeGrafter"/>
</dbReference>
<name>A0A356LJ87_9BURK</name>
<gene>
    <name evidence="14" type="ORF">DD666_16685</name>
</gene>
<keyword evidence="4" id="KW-1003">Cell membrane</keyword>
<dbReference type="Proteomes" id="UP000264036">
    <property type="component" value="Unassembled WGS sequence"/>
</dbReference>
<evidence type="ECO:0000256" key="3">
    <source>
        <dbReference type="ARBA" id="ARBA00022448"/>
    </source>
</evidence>
<dbReference type="Gene3D" id="3.30.460.20">
    <property type="entry name" value="CorA soluble domain-like"/>
    <property type="match status" value="1"/>
</dbReference>
<dbReference type="InterPro" id="IPR045861">
    <property type="entry name" value="CorA_cytoplasmic_dom"/>
</dbReference>
<dbReference type="FunFam" id="1.20.58.340:FF:000004">
    <property type="entry name" value="Magnesium transport protein CorA"/>
    <property type="match status" value="1"/>
</dbReference>